<evidence type="ECO:0000256" key="2">
    <source>
        <dbReference type="ARBA" id="ARBA00022917"/>
    </source>
</evidence>
<dbReference type="InterPro" id="IPR044135">
    <property type="entry name" value="Met-tRNA-FMT_C"/>
</dbReference>
<dbReference type="GO" id="GO:0004479">
    <property type="term" value="F:methionyl-tRNA formyltransferase activity"/>
    <property type="evidence" value="ECO:0007669"/>
    <property type="project" value="TreeGrafter"/>
</dbReference>
<organism evidence="4 5">
    <name type="scientific">Phtheirospermum japonicum</name>
    <dbReference type="NCBI Taxonomy" id="374723"/>
    <lineage>
        <taxon>Eukaryota</taxon>
        <taxon>Viridiplantae</taxon>
        <taxon>Streptophyta</taxon>
        <taxon>Embryophyta</taxon>
        <taxon>Tracheophyta</taxon>
        <taxon>Spermatophyta</taxon>
        <taxon>Magnoliopsida</taxon>
        <taxon>eudicotyledons</taxon>
        <taxon>Gunneridae</taxon>
        <taxon>Pentapetalae</taxon>
        <taxon>asterids</taxon>
        <taxon>lamiids</taxon>
        <taxon>Lamiales</taxon>
        <taxon>Orobanchaceae</taxon>
        <taxon>Orobanchaceae incertae sedis</taxon>
        <taxon>Phtheirospermum</taxon>
    </lineage>
</organism>
<dbReference type="Proteomes" id="UP000653305">
    <property type="component" value="Unassembled WGS sequence"/>
</dbReference>
<keyword evidence="2" id="KW-0648">Protein biosynthesis</keyword>
<name>A0A830B310_9LAMI</name>
<dbReference type="AlphaFoldDB" id="A0A830B310"/>
<dbReference type="GO" id="GO:0005739">
    <property type="term" value="C:mitochondrion"/>
    <property type="evidence" value="ECO:0007669"/>
    <property type="project" value="TreeGrafter"/>
</dbReference>
<dbReference type="CDD" id="cd08704">
    <property type="entry name" value="Met_tRNA_FMT_C"/>
    <property type="match status" value="1"/>
</dbReference>
<dbReference type="InterPro" id="IPR037022">
    <property type="entry name" value="Formyl_trans_C_sf"/>
</dbReference>
<dbReference type="Gene3D" id="3.10.25.10">
    <property type="entry name" value="Formyl transferase, C-terminal domain"/>
    <property type="match status" value="1"/>
</dbReference>
<evidence type="ECO:0000313" key="4">
    <source>
        <dbReference type="EMBL" id="GFP78824.1"/>
    </source>
</evidence>
<dbReference type="EMBL" id="BMAC01000002">
    <property type="protein sequence ID" value="GFP78824.1"/>
    <property type="molecule type" value="Genomic_DNA"/>
</dbReference>
<proteinExistence type="predicted"/>
<accession>A0A830B310</accession>
<dbReference type="InterPro" id="IPR011034">
    <property type="entry name" value="Formyl_transferase-like_C_sf"/>
</dbReference>
<evidence type="ECO:0000256" key="1">
    <source>
        <dbReference type="ARBA" id="ARBA00022679"/>
    </source>
</evidence>
<evidence type="ECO:0000313" key="5">
    <source>
        <dbReference type="Proteomes" id="UP000653305"/>
    </source>
</evidence>
<dbReference type="Pfam" id="PF02911">
    <property type="entry name" value="Formyl_trans_C"/>
    <property type="match status" value="1"/>
</dbReference>
<gene>
    <name evidence="4" type="ORF">PHJA_000025900</name>
</gene>
<dbReference type="InterPro" id="IPR005793">
    <property type="entry name" value="Formyl_trans_C"/>
</dbReference>
<dbReference type="OrthoDB" id="10268103at2759"/>
<keyword evidence="1" id="KW-0808">Transferase</keyword>
<feature type="domain" description="Formyl transferase C-terminal" evidence="3">
    <location>
        <begin position="43"/>
        <end position="138"/>
    </location>
</feature>
<protein>
    <recommendedName>
        <fullName evidence="3">Formyl transferase C-terminal domain-containing protein</fullName>
    </recommendedName>
</protein>
<dbReference type="SUPFAM" id="SSF50486">
    <property type="entry name" value="FMT C-terminal domain-like"/>
    <property type="match status" value="1"/>
</dbReference>
<keyword evidence="5" id="KW-1185">Reference proteome</keyword>
<reference evidence="4" key="1">
    <citation type="submission" date="2020-07" db="EMBL/GenBank/DDBJ databases">
        <title>Ethylene signaling mediates host invasion by parasitic plants.</title>
        <authorList>
            <person name="Yoshida S."/>
        </authorList>
    </citation>
    <scope>NUCLEOTIDE SEQUENCE</scope>
    <source>
        <strain evidence="4">Okayama</strain>
    </source>
</reference>
<dbReference type="PANTHER" id="PTHR11138:SF5">
    <property type="entry name" value="METHIONYL-TRNA FORMYLTRANSFERASE, MITOCHONDRIAL"/>
    <property type="match status" value="1"/>
</dbReference>
<sequence>MKRTFFSPALFALPLGSRLLIRELPSILDGSAKSKARPQDNSIATLAPKVRAFAGWPGTRAKVSVTDPESGRHTVIEFKIITTRVYENSEIQSSKMDDVFFEKGSLVFACGGGTKLEVLELQLPGKKVVNAASFWNGLRGQKLKKLSSVPSA</sequence>
<evidence type="ECO:0000259" key="3">
    <source>
        <dbReference type="Pfam" id="PF02911"/>
    </source>
</evidence>
<comment type="caution">
    <text evidence="4">The sequence shown here is derived from an EMBL/GenBank/DDBJ whole genome shotgun (WGS) entry which is preliminary data.</text>
</comment>
<dbReference type="PANTHER" id="PTHR11138">
    <property type="entry name" value="METHIONYL-TRNA FORMYLTRANSFERASE"/>
    <property type="match status" value="1"/>
</dbReference>